<dbReference type="Pfam" id="PF13302">
    <property type="entry name" value="Acetyltransf_3"/>
    <property type="match status" value="1"/>
</dbReference>
<dbReference type="InterPro" id="IPR000182">
    <property type="entry name" value="GNAT_dom"/>
</dbReference>
<dbReference type="InterPro" id="IPR051531">
    <property type="entry name" value="N-acetyltransferase"/>
</dbReference>
<dbReference type="Proteomes" id="UP000078512">
    <property type="component" value="Unassembled WGS sequence"/>
</dbReference>
<dbReference type="SUPFAM" id="SSF55729">
    <property type="entry name" value="Acyl-CoA N-acyltransferases (Nat)"/>
    <property type="match status" value="1"/>
</dbReference>
<gene>
    <name evidence="2" type="ORF">K457DRAFT_77243</name>
</gene>
<sequence>MIYSFPPSSYDIVTPRLVIRNAIPSDAEAMARILSSPENMPYQKCDDRIPTDEMLRRLTKWNKMASEGSNAFLVIALRETGEPIGLGGYNCFEPQPHSADTPVSEPSLDDSIDLQPRSAILPVSGTSPYLTDIGVMLDHSLWRKGYATEALCASINFAFTELKCQLIRMETDIKNEPWRALMRSMGFENLEESAVVSFEGKTTGWIYMLDIETWETTKTNLKAREKWPL</sequence>
<dbReference type="GO" id="GO:0016747">
    <property type="term" value="F:acyltransferase activity, transferring groups other than amino-acyl groups"/>
    <property type="evidence" value="ECO:0007669"/>
    <property type="project" value="InterPro"/>
</dbReference>
<proteinExistence type="predicted"/>
<dbReference type="InterPro" id="IPR016181">
    <property type="entry name" value="Acyl_CoA_acyltransferase"/>
</dbReference>
<reference evidence="2 3" key="1">
    <citation type="submission" date="2016-05" db="EMBL/GenBank/DDBJ databases">
        <title>Genome sequencing reveals origins of a unique bacterial endosymbiosis in the earliest lineages of terrestrial Fungi.</title>
        <authorList>
            <consortium name="DOE Joint Genome Institute"/>
            <person name="Uehling J."/>
            <person name="Gryganskyi A."/>
            <person name="Hameed K."/>
            <person name="Tschaplinski T."/>
            <person name="Misztal P."/>
            <person name="Wu S."/>
            <person name="Desiro A."/>
            <person name="Vande Pol N."/>
            <person name="Du Z.-Y."/>
            <person name="Zienkiewicz A."/>
            <person name="Zienkiewicz K."/>
            <person name="Morin E."/>
            <person name="Tisserant E."/>
            <person name="Splivallo R."/>
            <person name="Hainaut M."/>
            <person name="Henrissat B."/>
            <person name="Ohm R."/>
            <person name="Kuo A."/>
            <person name="Yan J."/>
            <person name="Lipzen A."/>
            <person name="Nolan M."/>
            <person name="Labutti K."/>
            <person name="Barry K."/>
            <person name="Goldstein A."/>
            <person name="Labbe J."/>
            <person name="Schadt C."/>
            <person name="Tuskan G."/>
            <person name="Grigoriev I."/>
            <person name="Martin F."/>
            <person name="Vilgalys R."/>
            <person name="Bonito G."/>
        </authorList>
    </citation>
    <scope>NUCLEOTIDE SEQUENCE [LARGE SCALE GENOMIC DNA]</scope>
    <source>
        <strain evidence="2 3">AG-77</strain>
    </source>
</reference>
<evidence type="ECO:0000313" key="3">
    <source>
        <dbReference type="Proteomes" id="UP000078512"/>
    </source>
</evidence>
<dbReference type="PANTHER" id="PTHR43792">
    <property type="entry name" value="GNAT FAMILY, PUTATIVE (AFU_ORTHOLOGUE AFUA_3G00765)-RELATED-RELATED"/>
    <property type="match status" value="1"/>
</dbReference>
<keyword evidence="2" id="KW-0808">Transferase</keyword>
<organism evidence="2 3">
    <name type="scientific">Linnemannia elongata AG-77</name>
    <dbReference type="NCBI Taxonomy" id="1314771"/>
    <lineage>
        <taxon>Eukaryota</taxon>
        <taxon>Fungi</taxon>
        <taxon>Fungi incertae sedis</taxon>
        <taxon>Mucoromycota</taxon>
        <taxon>Mortierellomycotina</taxon>
        <taxon>Mortierellomycetes</taxon>
        <taxon>Mortierellales</taxon>
        <taxon>Mortierellaceae</taxon>
        <taxon>Linnemannia</taxon>
    </lineage>
</organism>
<accession>A0A197JRH7</accession>
<dbReference type="OrthoDB" id="64477at2759"/>
<dbReference type="Gene3D" id="3.40.630.30">
    <property type="match status" value="1"/>
</dbReference>
<dbReference type="EMBL" id="KV442053">
    <property type="protein sequence ID" value="OAQ27887.1"/>
    <property type="molecule type" value="Genomic_DNA"/>
</dbReference>
<feature type="domain" description="N-acetyltransferase" evidence="1">
    <location>
        <begin position="16"/>
        <end position="188"/>
    </location>
</feature>
<keyword evidence="3" id="KW-1185">Reference proteome</keyword>
<dbReference type="PANTHER" id="PTHR43792:SF16">
    <property type="entry name" value="N-ACETYLTRANSFERASE DOMAIN-CONTAINING PROTEIN"/>
    <property type="match status" value="1"/>
</dbReference>
<dbReference type="AlphaFoldDB" id="A0A197JRH7"/>
<protein>
    <submittedName>
        <fullName evidence="2">Gcn5-related n-acetyltransferase</fullName>
    </submittedName>
</protein>
<evidence type="ECO:0000313" key="2">
    <source>
        <dbReference type="EMBL" id="OAQ27887.1"/>
    </source>
</evidence>
<name>A0A197JRH7_9FUNG</name>
<evidence type="ECO:0000259" key="1">
    <source>
        <dbReference type="Pfam" id="PF13302"/>
    </source>
</evidence>